<dbReference type="PANTHER" id="PTHR33103:SF110">
    <property type="entry name" value="DUF674 FAMILY PROTEIN"/>
    <property type="match status" value="1"/>
</dbReference>
<keyword evidence="2" id="KW-1185">Reference proteome</keyword>
<dbReference type="InterPro" id="IPR007750">
    <property type="entry name" value="DUF674"/>
</dbReference>
<dbReference type="Proteomes" id="UP001396334">
    <property type="component" value="Unassembled WGS sequence"/>
</dbReference>
<dbReference type="Pfam" id="PF05056">
    <property type="entry name" value="DUF674"/>
    <property type="match status" value="1"/>
</dbReference>
<evidence type="ECO:0000313" key="1">
    <source>
        <dbReference type="EMBL" id="KAK8999411.1"/>
    </source>
</evidence>
<proteinExistence type="predicted"/>
<comment type="caution">
    <text evidence="1">The sequence shown here is derived from an EMBL/GenBank/DDBJ whole genome shotgun (WGS) entry which is preliminary data.</text>
</comment>
<accession>A0ABR2QFF7</accession>
<sequence length="248" mass="26802">MAGSSPPSVSLKLLIDSKSNRLVFAEAGKDFVDFIFSIMSLPVGTVVRLLSDQGTLGCIRNIYESIENLGSSYMLWTANKDILLKAQAFNYAAYEPFLLPSIKPPAYTNLYRCSNGGNVNCRVYIANNPSSHCPSCGCLMNHSFSFVNLPSKVGGGFVKEAATYMVTDDLVVRPIATSYIVTLLNKYEIKDIGDLKEKVVSVGVNEGVKLLKASLQSKTVLTDAFLKKNAGESSNVSDSGIMIEENAG</sequence>
<organism evidence="1 2">
    <name type="scientific">Hibiscus sabdariffa</name>
    <name type="common">roselle</name>
    <dbReference type="NCBI Taxonomy" id="183260"/>
    <lineage>
        <taxon>Eukaryota</taxon>
        <taxon>Viridiplantae</taxon>
        <taxon>Streptophyta</taxon>
        <taxon>Embryophyta</taxon>
        <taxon>Tracheophyta</taxon>
        <taxon>Spermatophyta</taxon>
        <taxon>Magnoliopsida</taxon>
        <taxon>eudicotyledons</taxon>
        <taxon>Gunneridae</taxon>
        <taxon>Pentapetalae</taxon>
        <taxon>rosids</taxon>
        <taxon>malvids</taxon>
        <taxon>Malvales</taxon>
        <taxon>Malvaceae</taxon>
        <taxon>Malvoideae</taxon>
        <taxon>Hibiscus</taxon>
    </lineage>
</organism>
<evidence type="ECO:0000313" key="2">
    <source>
        <dbReference type="Proteomes" id="UP001396334"/>
    </source>
</evidence>
<dbReference type="PANTHER" id="PTHR33103">
    <property type="entry name" value="OS01G0153900 PROTEIN"/>
    <property type="match status" value="1"/>
</dbReference>
<protein>
    <recommendedName>
        <fullName evidence="3">DUF674 domain-containing protein</fullName>
    </recommendedName>
</protein>
<reference evidence="1 2" key="1">
    <citation type="journal article" date="2024" name="G3 (Bethesda)">
        <title>Genome assembly of Hibiscus sabdariffa L. provides insights into metabolisms of medicinal natural products.</title>
        <authorList>
            <person name="Kim T."/>
        </authorList>
    </citation>
    <scope>NUCLEOTIDE SEQUENCE [LARGE SCALE GENOMIC DNA]</scope>
    <source>
        <strain evidence="1">TK-2024</strain>
        <tissue evidence="1">Old leaves</tissue>
    </source>
</reference>
<name>A0ABR2QFF7_9ROSI</name>
<gene>
    <name evidence="1" type="ORF">V6N11_070578</name>
</gene>
<evidence type="ECO:0008006" key="3">
    <source>
        <dbReference type="Google" id="ProtNLM"/>
    </source>
</evidence>
<dbReference type="EMBL" id="JBBPBN010000040">
    <property type="protein sequence ID" value="KAK8999411.1"/>
    <property type="molecule type" value="Genomic_DNA"/>
</dbReference>